<dbReference type="STRING" id="282683.SAMN04488105_10191"/>
<dbReference type="EMBL" id="FNAV01000001">
    <property type="protein sequence ID" value="SDE13065.1"/>
    <property type="molecule type" value="Genomic_DNA"/>
</dbReference>
<reference evidence="2" key="1">
    <citation type="submission" date="2016-10" db="EMBL/GenBank/DDBJ databases">
        <authorList>
            <person name="Varghese N."/>
            <person name="Submissions S."/>
        </authorList>
    </citation>
    <scope>NUCLEOTIDE SEQUENCE [LARGE SCALE GENOMIC DNA]</scope>
    <source>
        <strain evidence="2">DSM 10146</strain>
    </source>
</reference>
<proteinExistence type="predicted"/>
<name>A0A1G7AG91_9RHOB</name>
<dbReference type="RefSeq" id="WP_165616991.1">
    <property type="nucleotide sequence ID" value="NZ_FNAV01000001.1"/>
</dbReference>
<evidence type="ECO:0000313" key="1">
    <source>
        <dbReference type="EMBL" id="SDE13065.1"/>
    </source>
</evidence>
<organism evidence="1 2">
    <name type="scientific">Salipiger thiooxidans</name>
    <dbReference type="NCBI Taxonomy" id="282683"/>
    <lineage>
        <taxon>Bacteria</taxon>
        <taxon>Pseudomonadati</taxon>
        <taxon>Pseudomonadota</taxon>
        <taxon>Alphaproteobacteria</taxon>
        <taxon>Rhodobacterales</taxon>
        <taxon>Roseobacteraceae</taxon>
        <taxon>Salipiger</taxon>
    </lineage>
</organism>
<sequence length="54" mass="5398">MTRTFTASLAMLFIVGLVGFDLATSELNPYQAPAAFALGSGTAASGGFCGALPN</sequence>
<accession>A0A1G7AG91</accession>
<gene>
    <name evidence="1" type="ORF">SAMN04488105_10191</name>
</gene>
<protein>
    <submittedName>
        <fullName evidence="1">Uncharacterized protein</fullName>
    </submittedName>
</protein>
<evidence type="ECO:0000313" key="2">
    <source>
        <dbReference type="Proteomes" id="UP000198994"/>
    </source>
</evidence>
<keyword evidence="2" id="KW-1185">Reference proteome</keyword>
<dbReference type="Proteomes" id="UP000198994">
    <property type="component" value="Unassembled WGS sequence"/>
</dbReference>
<dbReference type="AlphaFoldDB" id="A0A1G7AG91"/>